<dbReference type="GO" id="GO:0008237">
    <property type="term" value="F:metallopeptidase activity"/>
    <property type="evidence" value="ECO:0007669"/>
    <property type="project" value="UniProtKB-KW"/>
</dbReference>
<organism evidence="10 11">
    <name type="scientific">Coprinopsis marcescibilis</name>
    <name type="common">Agaric fungus</name>
    <name type="synonym">Psathyrella marcescibilis</name>
    <dbReference type="NCBI Taxonomy" id="230819"/>
    <lineage>
        <taxon>Eukaryota</taxon>
        <taxon>Fungi</taxon>
        <taxon>Dikarya</taxon>
        <taxon>Basidiomycota</taxon>
        <taxon>Agaricomycotina</taxon>
        <taxon>Agaricomycetes</taxon>
        <taxon>Agaricomycetidae</taxon>
        <taxon>Agaricales</taxon>
        <taxon>Agaricineae</taxon>
        <taxon>Psathyrellaceae</taxon>
        <taxon>Coprinopsis</taxon>
    </lineage>
</organism>
<dbReference type="Gene3D" id="3.40.390.10">
    <property type="entry name" value="Collagenase (Catalytic Domain)"/>
    <property type="match status" value="1"/>
</dbReference>
<keyword evidence="6" id="KW-0862">Zinc</keyword>
<evidence type="ECO:0000256" key="5">
    <source>
        <dbReference type="ARBA" id="ARBA00022801"/>
    </source>
</evidence>
<evidence type="ECO:0000256" key="4">
    <source>
        <dbReference type="ARBA" id="ARBA00022729"/>
    </source>
</evidence>
<dbReference type="OrthoDB" id="536211at2759"/>
<dbReference type="EMBL" id="ML210203">
    <property type="protein sequence ID" value="TFK24283.1"/>
    <property type="molecule type" value="Genomic_DNA"/>
</dbReference>
<keyword evidence="11" id="KW-1185">Reference proteome</keyword>
<evidence type="ECO:0000256" key="1">
    <source>
        <dbReference type="ARBA" id="ARBA00008721"/>
    </source>
</evidence>
<dbReference type="GO" id="GO:0046872">
    <property type="term" value="F:metal ion binding"/>
    <property type="evidence" value="ECO:0007669"/>
    <property type="project" value="UniProtKB-KW"/>
</dbReference>
<evidence type="ECO:0000313" key="11">
    <source>
        <dbReference type="Proteomes" id="UP000307440"/>
    </source>
</evidence>
<dbReference type="AlphaFoldDB" id="A0A5C3KWN6"/>
<dbReference type="GO" id="GO:0006508">
    <property type="term" value="P:proteolysis"/>
    <property type="evidence" value="ECO:0007669"/>
    <property type="project" value="UniProtKB-KW"/>
</dbReference>
<reference evidence="10 11" key="1">
    <citation type="journal article" date="2019" name="Nat. Ecol. Evol.">
        <title>Megaphylogeny resolves global patterns of mushroom evolution.</title>
        <authorList>
            <person name="Varga T."/>
            <person name="Krizsan K."/>
            <person name="Foldi C."/>
            <person name="Dima B."/>
            <person name="Sanchez-Garcia M."/>
            <person name="Sanchez-Ramirez S."/>
            <person name="Szollosi G.J."/>
            <person name="Szarkandi J.G."/>
            <person name="Papp V."/>
            <person name="Albert L."/>
            <person name="Andreopoulos W."/>
            <person name="Angelini C."/>
            <person name="Antonin V."/>
            <person name="Barry K.W."/>
            <person name="Bougher N.L."/>
            <person name="Buchanan P."/>
            <person name="Buyck B."/>
            <person name="Bense V."/>
            <person name="Catcheside P."/>
            <person name="Chovatia M."/>
            <person name="Cooper J."/>
            <person name="Damon W."/>
            <person name="Desjardin D."/>
            <person name="Finy P."/>
            <person name="Geml J."/>
            <person name="Haridas S."/>
            <person name="Hughes K."/>
            <person name="Justo A."/>
            <person name="Karasinski D."/>
            <person name="Kautmanova I."/>
            <person name="Kiss B."/>
            <person name="Kocsube S."/>
            <person name="Kotiranta H."/>
            <person name="LaButti K.M."/>
            <person name="Lechner B.E."/>
            <person name="Liimatainen K."/>
            <person name="Lipzen A."/>
            <person name="Lukacs Z."/>
            <person name="Mihaltcheva S."/>
            <person name="Morgado L.N."/>
            <person name="Niskanen T."/>
            <person name="Noordeloos M.E."/>
            <person name="Ohm R.A."/>
            <person name="Ortiz-Santana B."/>
            <person name="Ovrebo C."/>
            <person name="Racz N."/>
            <person name="Riley R."/>
            <person name="Savchenko A."/>
            <person name="Shiryaev A."/>
            <person name="Soop K."/>
            <person name="Spirin V."/>
            <person name="Szebenyi C."/>
            <person name="Tomsovsky M."/>
            <person name="Tulloss R.E."/>
            <person name="Uehling J."/>
            <person name="Grigoriev I.V."/>
            <person name="Vagvolgyi C."/>
            <person name="Papp T."/>
            <person name="Martin F.M."/>
            <person name="Miettinen O."/>
            <person name="Hibbett D.S."/>
            <person name="Nagy L.G."/>
        </authorList>
    </citation>
    <scope>NUCLEOTIDE SEQUENCE [LARGE SCALE GENOMIC DNA]</scope>
    <source>
        <strain evidence="10 11">CBS 121175</strain>
    </source>
</reference>
<evidence type="ECO:0000256" key="6">
    <source>
        <dbReference type="ARBA" id="ARBA00022833"/>
    </source>
</evidence>
<dbReference type="PANTHER" id="PTHR47466">
    <property type="match status" value="1"/>
</dbReference>
<sequence length="255" mass="28828">MAAQEQKFQALLKSNHPSEKLADIVIPVYYHIVYANQTLEGGYLSDQNARDNFNLLNTGFQNSGFTFRLEEIRRYNNPTWFNEIGVNDPWPLEWEMKRTTRAGGRSTLNIWTVSQVAFPMVLTPNTNFVEGFAQYPWNYANNPDSDGVAMRHTTFPGNGNPKRFGKSYIHEVGHWLGLYHTFEGNNCSGTGDFVSDIPAQEFSADGCPTDLDSCPFHPGVDPISNYMDYSEDSCKTGFTPGQIARMSGQYNQYRA</sequence>
<proteinExistence type="inferred from homology"/>
<keyword evidence="8" id="KW-1015">Disulfide bond</keyword>
<dbReference type="STRING" id="230819.A0A5C3KWN6"/>
<evidence type="ECO:0000256" key="8">
    <source>
        <dbReference type="ARBA" id="ARBA00023157"/>
    </source>
</evidence>
<protein>
    <recommendedName>
        <fullName evidence="9">Peptidase M43 pregnancy-associated plasma-A domain-containing protein</fullName>
    </recommendedName>
</protein>
<evidence type="ECO:0000313" key="10">
    <source>
        <dbReference type="EMBL" id="TFK24283.1"/>
    </source>
</evidence>
<name>A0A5C3KWN6_COPMA</name>
<dbReference type="CDD" id="cd04275">
    <property type="entry name" value="ZnMc_pappalysin_like"/>
    <property type="match status" value="1"/>
</dbReference>
<accession>A0A5C3KWN6</accession>
<evidence type="ECO:0000256" key="3">
    <source>
        <dbReference type="ARBA" id="ARBA00022723"/>
    </source>
</evidence>
<gene>
    <name evidence="10" type="ORF">FA15DRAFT_741919</name>
</gene>
<evidence type="ECO:0000256" key="7">
    <source>
        <dbReference type="ARBA" id="ARBA00023049"/>
    </source>
</evidence>
<evidence type="ECO:0000259" key="9">
    <source>
        <dbReference type="Pfam" id="PF05572"/>
    </source>
</evidence>
<dbReference type="Pfam" id="PF05572">
    <property type="entry name" value="Peptidase_M43"/>
    <property type="match status" value="1"/>
</dbReference>
<keyword evidence="7" id="KW-0482">Metalloprotease</keyword>
<dbReference type="SUPFAM" id="SSF55486">
    <property type="entry name" value="Metalloproteases ('zincins'), catalytic domain"/>
    <property type="match status" value="1"/>
</dbReference>
<dbReference type="InterPro" id="IPR008754">
    <property type="entry name" value="Peptidase_M43"/>
</dbReference>
<keyword evidence="2" id="KW-0645">Protease</keyword>
<dbReference type="Proteomes" id="UP000307440">
    <property type="component" value="Unassembled WGS sequence"/>
</dbReference>
<dbReference type="InterPro" id="IPR024079">
    <property type="entry name" value="MetalloPept_cat_dom_sf"/>
</dbReference>
<keyword evidence="3" id="KW-0479">Metal-binding</keyword>
<feature type="domain" description="Peptidase M43 pregnancy-associated plasma-A" evidence="9">
    <location>
        <begin position="131"/>
        <end position="248"/>
    </location>
</feature>
<evidence type="ECO:0000256" key="2">
    <source>
        <dbReference type="ARBA" id="ARBA00022670"/>
    </source>
</evidence>
<keyword evidence="5" id="KW-0378">Hydrolase</keyword>
<dbReference type="PANTHER" id="PTHR47466:SF1">
    <property type="entry name" value="METALLOPROTEASE MEP1 (AFU_ORTHOLOGUE AFUA_1G07730)-RELATED"/>
    <property type="match status" value="1"/>
</dbReference>
<comment type="similarity">
    <text evidence="1">Belongs to the peptidase M43B family.</text>
</comment>
<keyword evidence="4" id="KW-0732">Signal</keyword>